<keyword evidence="3" id="KW-0489">Methyltransferase</keyword>
<dbReference type="Proteomes" id="UP000029925">
    <property type="component" value="Unassembled WGS sequence"/>
</dbReference>
<accession>A0A0S4PYH8</accession>
<evidence type="ECO:0000259" key="1">
    <source>
        <dbReference type="Pfam" id="PF08241"/>
    </source>
</evidence>
<dbReference type="GO" id="GO:0032259">
    <property type="term" value="P:methylation"/>
    <property type="evidence" value="ECO:0007669"/>
    <property type="project" value="UniProtKB-KW"/>
</dbReference>
<evidence type="ECO:0000313" key="2">
    <source>
        <dbReference type="EMBL" id="CUU40468.1"/>
    </source>
</evidence>
<sequence>MPQWQLDLRYPLQCPSHTFDGVFSEHTLEHLYIDDAIALLREIFRILKPNGTIRLSVPDLELNIQQYLNAKKQDSTQRALASEYIRKLTQEYLHLSVWDYDRLAYTLEAVGFVDIQHSSFNNGRDTLLLFDAKERSFSSLYIEASKPL</sequence>
<keyword evidence="3" id="KW-0808">Transferase</keyword>
<dbReference type="OrthoDB" id="9790710at2"/>
<dbReference type="STRING" id="76936.BN2458_PEG1585"/>
<evidence type="ECO:0000313" key="4">
    <source>
        <dbReference type="Proteomes" id="UP000029925"/>
    </source>
</evidence>
<proteinExistence type="predicted"/>
<dbReference type="CDD" id="cd02440">
    <property type="entry name" value="AdoMet_MTases"/>
    <property type="match status" value="1"/>
</dbReference>
<reference evidence="5" key="3">
    <citation type="submission" date="2015-11" db="EMBL/GenBank/DDBJ databases">
        <authorList>
            <person name="Anvar S.Y."/>
        </authorList>
    </citation>
    <scope>NUCLEOTIDE SEQUENCE [LARGE SCALE GENOMIC DNA]</scope>
</reference>
<dbReference type="SUPFAM" id="SSF53335">
    <property type="entry name" value="S-adenosyl-L-methionine-dependent methyltransferases"/>
    <property type="match status" value="1"/>
</dbReference>
<dbReference type="GeneID" id="78151749"/>
<reference evidence="3 4" key="1">
    <citation type="journal article" date="2014" name="Genome Announc.">
        <title>Draft genome sequences of eight enterohepatic helicobacter species isolated from both laboratory and wild rodents.</title>
        <authorList>
            <person name="Sheh A."/>
            <person name="Shen Z."/>
            <person name="Fox J.G."/>
        </authorList>
    </citation>
    <scope>NUCLEOTIDE SEQUENCE [LARGE SCALE GENOMIC DNA]</scope>
    <source>
        <strain evidence="3 4">MIT 98-6810</strain>
    </source>
</reference>
<reference evidence="2" key="2">
    <citation type="submission" date="2015-11" db="EMBL/GenBank/DDBJ databases">
        <authorList>
            <person name="Zhang Y."/>
            <person name="Guo Z."/>
        </authorList>
    </citation>
    <scope>NUCLEOTIDE SEQUENCE</scope>
    <source>
        <strain evidence="2">1</strain>
    </source>
</reference>
<dbReference type="RefSeq" id="WP_058122078.1">
    <property type="nucleotide sequence ID" value="NZ_CAOMJD010000013.1"/>
</dbReference>
<dbReference type="Pfam" id="PF08241">
    <property type="entry name" value="Methyltransf_11"/>
    <property type="match status" value="1"/>
</dbReference>
<dbReference type="Gene3D" id="3.40.50.150">
    <property type="entry name" value="Vaccinia Virus protein VP39"/>
    <property type="match status" value="1"/>
</dbReference>
<dbReference type="Proteomes" id="UP000064525">
    <property type="component" value="Chromosome I"/>
</dbReference>
<dbReference type="PATRIC" id="fig|76936.10.peg.1547"/>
<dbReference type="AlphaFoldDB" id="A0A0S4PYH8"/>
<keyword evidence="4" id="KW-1185">Reference proteome</keyword>
<dbReference type="KEGG" id="hty:BN2458_PEG1585"/>
<gene>
    <name evidence="2" type="ORF">BN2458_PEG1585</name>
    <name evidence="3" type="ORF">LS75_002235</name>
</gene>
<feature type="domain" description="Methyltransferase type 11" evidence="1">
    <location>
        <begin position="12"/>
        <end position="53"/>
    </location>
</feature>
<evidence type="ECO:0000313" key="3">
    <source>
        <dbReference type="EMBL" id="TLD79139.1"/>
    </source>
</evidence>
<protein>
    <submittedName>
        <fullName evidence="3">Methyltransferase domain-containing protein</fullName>
    </submittedName>
</protein>
<evidence type="ECO:0000313" key="5">
    <source>
        <dbReference type="Proteomes" id="UP000064525"/>
    </source>
</evidence>
<organism evidence="2 5">
    <name type="scientific">Helicobacter typhlonius</name>
    <dbReference type="NCBI Taxonomy" id="76936"/>
    <lineage>
        <taxon>Bacteria</taxon>
        <taxon>Pseudomonadati</taxon>
        <taxon>Campylobacterota</taxon>
        <taxon>Epsilonproteobacteria</taxon>
        <taxon>Campylobacterales</taxon>
        <taxon>Helicobacteraceae</taxon>
        <taxon>Helicobacter</taxon>
    </lineage>
</organism>
<dbReference type="InterPro" id="IPR013216">
    <property type="entry name" value="Methyltransf_11"/>
</dbReference>
<dbReference type="EMBL" id="JRPF02000002">
    <property type="protein sequence ID" value="TLD79139.1"/>
    <property type="molecule type" value="Genomic_DNA"/>
</dbReference>
<dbReference type="InterPro" id="IPR029063">
    <property type="entry name" value="SAM-dependent_MTases_sf"/>
</dbReference>
<dbReference type="GO" id="GO:0008757">
    <property type="term" value="F:S-adenosylmethionine-dependent methyltransferase activity"/>
    <property type="evidence" value="ECO:0007669"/>
    <property type="project" value="InterPro"/>
</dbReference>
<dbReference type="EMBL" id="LN907858">
    <property type="protein sequence ID" value="CUU40468.1"/>
    <property type="molecule type" value="Genomic_DNA"/>
</dbReference>
<name>A0A0S4PYH8_9HELI</name>